<protein>
    <submittedName>
        <fullName evidence="2">Multidrug transporter AcrB</fullName>
    </submittedName>
</protein>
<dbReference type="InterPro" id="IPR027463">
    <property type="entry name" value="AcrB_DN_DC_subdom"/>
</dbReference>
<feature type="transmembrane region" description="Helical" evidence="1">
    <location>
        <begin position="910"/>
        <end position="927"/>
    </location>
</feature>
<evidence type="ECO:0000313" key="2">
    <source>
        <dbReference type="EMBL" id="BBL04610.1"/>
    </source>
</evidence>
<feature type="transmembrane region" description="Helical" evidence="1">
    <location>
        <begin position="883"/>
        <end position="903"/>
    </location>
</feature>
<keyword evidence="1" id="KW-0472">Membrane</keyword>
<feature type="transmembrane region" description="Helical" evidence="1">
    <location>
        <begin position="390"/>
        <end position="413"/>
    </location>
</feature>
<dbReference type="EMBL" id="AP019735">
    <property type="protein sequence ID" value="BBL04610.1"/>
    <property type="molecule type" value="Genomic_DNA"/>
</dbReference>
<organism evidence="2 3">
    <name type="scientific">Alistipes communis</name>
    <dbReference type="NCBI Taxonomy" id="2585118"/>
    <lineage>
        <taxon>Bacteria</taxon>
        <taxon>Pseudomonadati</taxon>
        <taxon>Bacteroidota</taxon>
        <taxon>Bacteroidia</taxon>
        <taxon>Bacteroidales</taxon>
        <taxon>Rikenellaceae</taxon>
        <taxon>Alistipes</taxon>
    </lineage>
</organism>
<dbReference type="PANTHER" id="PTHR32063:SF18">
    <property type="entry name" value="CATION EFFLUX SYSTEM PROTEIN"/>
    <property type="match status" value="1"/>
</dbReference>
<dbReference type="Gene3D" id="1.20.1640.10">
    <property type="entry name" value="Multidrug efflux transporter AcrB transmembrane domain"/>
    <property type="match status" value="2"/>
</dbReference>
<evidence type="ECO:0000313" key="3">
    <source>
        <dbReference type="Proteomes" id="UP000318946"/>
    </source>
</evidence>
<dbReference type="SUPFAM" id="SSF82866">
    <property type="entry name" value="Multidrug efflux transporter AcrB transmembrane domain"/>
    <property type="match status" value="2"/>
</dbReference>
<dbReference type="SUPFAM" id="SSF82693">
    <property type="entry name" value="Multidrug efflux transporter AcrB pore domain, PN1, PN2, PC1 and PC2 subdomains"/>
    <property type="match status" value="2"/>
</dbReference>
<dbReference type="GO" id="GO:0005886">
    <property type="term" value="C:plasma membrane"/>
    <property type="evidence" value="ECO:0007669"/>
    <property type="project" value="TreeGrafter"/>
</dbReference>
<keyword evidence="1" id="KW-1133">Transmembrane helix</keyword>
<feature type="transmembrane region" description="Helical" evidence="1">
    <location>
        <begin position="933"/>
        <end position="950"/>
    </location>
</feature>
<dbReference type="AlphaFoldDB" id="A0A4Y1WU48"/>
<dbReference type="Pfam" id="PF00873">
    <property type="entry name" value="ACR_tran"/>
    <property type="match status" value="1"/>
</dbReference>
<name>A0A4Y1WU48_9BACT</name>
<gene>
    <name evidence="2" type="ORF">A5CBH24_19230</name>
</gene>
<feature type="transmembrane region" description="Helical" evidence="1">
    <location>
        <begin position="464"/>
        <end position="483"/>
    </location>
</feature>
<reference evidence="3" key="1">
    <citation type="submission" date="2019-06" db="EMBL/GenBank/DDBJ databases">
        <title>Alistipes onderdonkii subsp. vulgaris subsp. nov., Alistipes dispar sp. nov. and Alistipes communis sp. nov., isolated from human faeces, and creation of Alistipes onderdonkii subsp. onderdonkii subsp. nov.</title>
        <authorList>
            <person name="Sakamoto M."/>
            <person name="Ikeyama N."/>
            <person name="Ogata Y."/>
            <person name="Suda W."/>
            <person name="Iino T."/>
            <person name="Hattori M."/>
            <person name="Ohkuma M."/>
        </authorList>
    </citation>
    <scope>NUCLEOTIDE SEQUENCE [LARGE SCALE GENOMIC DNA]</scope>
    <source>
        <strain evidence="3">5CBH24</strain>
    </source>
</reference>
<feature type="transmembrane region" description="Helical" evidence="1">
    <location>
        <begin position="14"/>
        <end position="31"/>
    </location>
</feature>
<dbReference type="Gene3D" id="3.30.70.1430">
    <property type="entry name" value="Multidrug efflux transporter AcrB pore domain"/>
    <property type="match status" value="2"/>
</dbReference>
<feature type="transmembrane region" description="Helical" evidence="1">
    <location>
        <begin position="359"/>
        <end position="378"/>
    </location>
</feature>
<proteinExistence type="predicted"/>
<feature type="transmembrane region" description="Helical" evidence="1">
    <location>
        <begin position="433"/>
        <end position="452"/>
    </location>
</feature>
<sequence>MIDFGKWAFANRKLVYFVVAVLLVGGILSAYDMSKLEDPEIKVKLAMVIATRPGASAHEMELEVTDPLEKNIRTMGEVESVTSSSFNDLAILEVELKSTVRDADVEQCWDMLRRKASDVQRRLPSGTSVVVQDDFGLVYGMLYALTGDGLTERQLSDYAGLLKRELGDLDGVARVEIYGEREECIDISILPEKMAMLGVSPAEALATLNGQNNVYYAGYYDNGPDRIRVAVADKFRAVKEIESMVIQGHEDDQLRLCDIARVEHGYAEPVRNEMSYEGQRALGIAVAAASGSDIVKVGAEVERCLAELQAERFPAGVACHKIFYQPERVKDALGTFLINLIESVVIVVAILMLTMGFRSGMIIGISLVVTVVGSFLILGMADGTMQRVSLAAFILAMGMLVDNAIVIVDGILIDLKLGKPRREAMTAIGRKTAMPLLGATLIAILSFLPIFLSPDTAGVYVRDLFIVLAVSLLLSWVLALVHVPLMADAWLGQSAAPAGGATLYDSAVYRWLRAALGFGLRHRWSSIAVALVLVGLSVWGYGYMRQGFFPDMVYDQLYMEYKLPEGTNSTRVKADLEEIRRYLKSRPEIRSVAASIGGTPARYNLVRSIATPSLSYGELIIDFESPEALERNIDDIQQTLSDRYPDAYVKLKRYNLMFKKYPIEVQFTGPDPAVLHRLADSARCIMERTPEVCLITTDWEPRIPVLNIDYDQSAARRMGLSRQDIAVSMLSAAGGIPVGAFYEGTHKNTIYLKCTEADGKPVDNLENVPVFPMMPNLAGLFDEELLLKLKSGAIDRSELLESVLHTVPLKQVSRGVQVEWEDPVVPRYNGQRAQRVMCSPAPGIETEAARLAVAERIEAIPLPSGYALSWEGEKGASDETMRYLFKNVPLGVVLMIAILILLFGDYRKPAVILCCIPLLGIGVVGAMLLTGKVFTFCAIVGALGLVGMMMKNCIVLMDEIGAQIAAGADPASALVSSSESRLRPVMMASLTTILGMIPLLGDAMFGSMAATIMGGLLFSTFATLFFVPILYALFFKIRIDR</sequence>
<dbReference type="InterPro" id="IPR001036">
    <property type="entry name" value="Acrflvin-R"/>
</dbReference>
<dbReference type="SUPFAM" id="SSF82714">
    <property type="entry name" value="Multidrug efflux transporter AcrB TolC docking domain, DN and DC subdomains"/>
    <property type="match status" value="2"/>
</dbReference>
<evidence type="ECO:0000256" key="1">
    <source>
        <dbReference type="SAM" id="Phobius"/>
    </source>
</evidence>
<dbReference type="Gene3D" id="3.30.70.1320">
    <property type="entry name" value="Multidrug efflux transporter AcrB pore domain like"/>
    <property type="match status" value="1"/>
</dbReference>
<dbReference type="KEGG" id="acou:A5CBH24_19230"/>
<dbReference type="GO" id="GO:0042910">
    <property type="term" value="F:xenobiotic transmembrane transporter activity"/>
    <property type="evidence" value="ECO:0007669"/>
    <property type="project" value="TreeGrafter"/>
</dbReference>
<dbReference type="Gene3D" id="3.30.2090.10">
    <property type="entry name" value="Multidrug efflux transporter AcrB TolC docking domain, DN and DC subdomains"/>
    <property type="match status" value="2"/>
</dbReference>
<feature type="transmembrane region" description="Helical" evidence="1">
    <location>
        <begin position="1012"/>
        <end position="1035"/>
    </location>
</feature>
<feature type="transmembrane region" description="Helical" evidence="1">
    <location>
        <begin position="985"/>
        <end position="1006"/>
    </location>
</feature>
<dbReference type="PANTHER" id="PTHR32063">
    <property type="match status" value="1"/>
</dbReference>
<dbReference type="Proteomes" id="UP000318946">
    <property type="component" value="Chromosome"/>
</dbReference>
<dbReference type="Gene3D" id="3.30.70.1440">
    <property type="entry name" value="Multidrug efflux transporter AcrB pore domain"/>
    <property type="match status" value="1"/>
</dbReference>
<keyword evidence="1" id="KW-0812">Transmembrane</keyword>
<feature type="transmembrane region" description="Helical" evidence="1">
    <location>
        <begin position="332"/>
        <end position="353"/>
    </location>
</feature>
<dbReference type="PRINTS" id="PR00702">
    <property type="entry name" value="ACRIFLAVINRP"/>
</dbReference>
<keyword evidence="3" id="KW-1185">Reference proteome</keyword>
<accession>A0A4Y1WU48</accession>
<feature type="transmembrane region" description="Helical" evidence="1">
    <location>
        <begin position="524"/>
        <end position="544"/>
    </location>
</feature>
<dbReference type="OrthoDB" id="9798415at2"/>
<feature type="transmembrane region" description="Helical" evidence="1">
    <location>
        <begin position="495"/>
        <end position="512"/>
    </location>
</feature>